<reference evidence="2 3" key="1">
    <citation type="journal article" date="2017" name="Mol. Plant">
        <title>The Genome of Medicinal Plant Macleaya cordata Provides New Insights into Benzylisoquinoline Alkaloids Metabolism.</title>
        <authorList>
            <person name="Liu X."/>
            <person name="Liu Y."/>
            <person name="Huang P."/>
            <person name="Ma Y."/>
            <person name="Qing Z."/>
            <person name="Tang Q."/>
            <person name="Cao H."/>
            <person name="Cheng P."/>
            <person name="Zheng Y."/>
            <person name="Yuan Z."/>
            <person name="Zhou Y."/>
            <person name="Liu J."/>
            <person name="Tang Z."/>
            <person name="Zhuo Y."/>
            <person name="Zhang Y."/>
            <person name="Yu L."/>
            <person name="Huang J."/>
            <person name="Yang P."/>
            <person name="Peng Q."/>
            <person name="Zhang J."/>
            <person name="Jiang W."/>
            <person name="Zhang Z."/>
            <person name="Lin K."/>
            <person name="Ro D.K."/>
            <person name="Chen X."/>
            <person name="Xiong X."/>
            <person name="Shang Y."/>
            <person name="Huang S."/>
            <person name="Zeng J."/>
        </authorList>
    </citation>
    <scope>NUCLEOTIDE SEQUENCE [LARGE SCALE GENOMIC DNA]</scope>
    <source>
        <strain evidence="3">cv. BLH2017</strain>
        <tissue evidence="2">Root</tissue>
    </source>
</reference>
<accession>A0A200QQR9</accession>
<dbReference type="OMA" id="CEVECAA"/>
<protein>
    <submittedName>
        <fullName evidence="2">Uncharacterized protein</fullName>
    </submittedName>
</protein>
<dbReference type="Pfam" id="PF07911">
    <property type="entry name" value="DUF1677"/>
    <property type="match status" value="1"/>
</dbReference>
<dbReference type="InterPro" id="IPR012876">
    <property type="entry name" value="DUF1677_pln"/>
</dbReference>
<gene>
    <name evidence="2" type="ORF">BVC80_1029g1</name>
</gene>
<dbReference type="FunCoup" id="A0A200QQR9">
    <property type="interactions" value="224"/>
</dbReference>
<evidence type="ECO:0000313" key="3">
    <source>
        <dbReference type="Proteomes" id="UP000195402"/>
    </source>
</evidence>
<feature type="transmembrane region" description="Helical" evidence="1">
    <location>
        <begin position="115"/>
        <end position="133"/>
    </location>
</feature>
<dbReference type="PANTHER" id="PTHR33108:SF32">
    <property type="entry name" value="DUF1677 FAMILY PROTEIN (DUF1677)"/>
    <property type="match status" value="1"/>
</dbReference>
<name>A0A200QQR9_MACCD</name>
<keyword evidence="1" id="KW-1133">Transmembrane helix</keyword>
<dbReference type="PANTHER" id="PTHR33108">
    <property type="entry name" value="OS01G0745000 PROTEIN"/>
    <property type="match status" value="1"/>
</dbReference>
<organism evidence="2 3">
    <name type="scientific">Macleaya cordata</name>
    <name type="common">Five-seeded plume-poppy</name>
    <name type="synonym">Bocconia cordata</name>
    <dbReference type="NCBI Taxonomy" id="56857"/>
    <lineage>
        <taxon>Eukaryota</taxon>
        <taxon>Viridiplantae</taxon>
        <taxon>Streptophyta</taxon>
        <taxon>Embryophyta</taxon>
        <taxon>Tracheophyta</taxon>
        <taxon>Spermatophyta</taxon>
        <taxon>Magnoliopsida</taxon>
        <taxon>Ranunculales</taxon>
        <taxon>Papaveraceae</taxon>
        <taxon>Papaveroideae</taxon>
        <taxon>Macleaya</taxon>
    </lineage>
</organism>
<sequence>MAISGTESQSAAIKVPLLVQNEVEFVKCDCCRLTEECTPTYIAKVRDRYQGRWIWGLCAEAVKDEIFRSSERIINTEETLNRHMNFCKKFRSSTPPPNPIEHLISAIKHLLHRSLLVVVAVVVGGGGVVLMMVEVVQ</sequence>
<dbReference type="STRING" id="56857.A0A200QQR9"/>
<evidence type="ECO:0000256" key="1">
    <source>
        <dbReference type="SAM" id="Phobius"/>
    </source>
</evidence>
<keyword evidence="1" id="KW-0812">Transmembrane</keyword>
<keyword evidence="3" id="KW-1185">Reference proteome</keyword>
<dbReference type="InParanoid" id="A0A200QQR9"/>
<comment type="caution">
    <text evidence="2">The sequence shown here is derived from an EMBL/GenBank/DDBJ whole genome shotgun (WGS) entry which is preliminary data.</text>
</comment>
<dbReference type="EMBL" id="MVGT01001345">
    <property type="protein sequence ID" value="OVA12797.1"/>
    <property type="molecule type" value="Genomic_DNA"/>
</dbReference>
<dbReference type="Proteomes" id="UP000195402">
    <property type="component" value="Unassembled WGS sequence"/>
</dbReference>
<proteinExistence type="predicted"/>
<dbReference type="OrthoDB" id="1911663at2759"/>
<evidence type="ECO:0000313" key="2">
    <source>
        <dbReference type="EMBL" id="OVA12797.1"/>
    </source>
</evidence>
<dbReference type="AlphaFoldDB" id="A0A200QQR9"/>
<keyword evidence="1" id="KW-0472">Membrane</keyword>